<dbReference type="Proteomes" id="UP001140453">
    <property type="component" value="Unassembled WGS sequence"/>
</dbReference>
<dbReference type="EMBL" id="JAPEVB010000003">
    <property type="protein sequence ID" value="KAJ4390974.1"/>
    <property type="molecule type" value="Genomic_DNA"/>
</dbReference>
<dbReference type="OrthoDB" id="1577640at2759"/>
<proteinExistence type="predicted"/>
<dbReference type="AlphaFoldDB" id="A0A9W8YV24"/>
<evidence type="ECO:0000313" key="1">
    <source>
        <dbReference type="EMBL" id="KAJ4390974.1"/>
    </source>
</evidence>
<accession>A0A9W8YV24</accession>
<gene>
    <name evidence="1" type="ORF">N0V93_004573</name>
</gene>
<sequence>MCPVRLNGHLKAFEKRRSFLGWCPEVLELIGTNDFNHEAVRRSSAVKPRKWLEVDKLTFGFSHWITANATITVGRMDGYRAQEPVNYDYINLLDDARALPMIIYDTM</sequence>
<keyword evidence="2" id="KW-1185">Reference proteome</keyword>
<reference evidence="1" key="1">
    <citation type="submission" date="2022-10" db="EMBL/GenBank/DDBJ databases">
        <title>Tapping the CABI collections for fungal endophytes: first genome assemblies for Collariella, Neodidymelliopsis, Ascochyta clinopodiicola, Didymella pomorum, Didymosphaeria variabile, Neocosmospora piperis and Neocucurbitaria cava.</title>
        <authorList>
            <person name="Hill R."/>
        </authorList>
    </citation>
    <scope>NUCLEOTIDE SEQUENCE</scope>
    <source>
        <strain evidence="1">IMI 355082</strain>
    </source>
</reference>
<protein>
    <submittedName>
        <fullName evidence="1">Uncharacterized protein</fullName>
    </submittedName>
</protein>
<comment type="caution">
    <text evidence="1">The sequence shown here is derived from an EMBL/GenBank/DDBJ whole genome shotgun (WGS) entry which is preliminary data.</text>
</comment>
<evidence type="ECO:0000313" key="2">
    <source>
        <dbReference type="Proteomes" id="UP001140453"/>
    </source>
</evidence>
<organism evidence="1 2">
    <name type="scientific">Gnomoniopsis smithogilvyi</name>
    <dbReference type="NCBI Taxonomy" id="1191159"/>
    <lineage>
        <taxon>Eukaryota</taxon>
        <taxon>Fungi</taxon>
        <taxon>Dikarya</taxon>
        <taxon>Ascomycota</taxon>
        <taxon>Pezizomycotina</taxon>
        <taxon>Sordariomycetes</taxon>
        <taxon>Sordariomycetidae</taxon>
        <taxon>Diaporthales</taxon>
        <taxon>Gnomoniaceae</taxon>
        <taxon>Gnomoniopsis</taxon>
    </lineage>
</organism>
<name>A0A9W8YV24_9PEZI</name>